<proteinExistence type="predicted"/>
<feature type="region of interest" description="Disordered" evidence="1">
    <location>
        <begin position="46"/>
        <end position="70"/>
    </location>
</feature>
<gene>
    <name evidence="2" type="ORF">SDC9_109428</name>
</gene>
<comment type="caution">
    <text evidence="2">The sequence shown here is derived from an EMBL/GenBank/DDBJ whole genome shotgun (WGS) entry which is preliminary data.</text>
</comment>
<dbReference type="PROSITE" id="PS51257">
    <property type="entry name" value="PROKAR_LIPOPROTEIN"/>
    <property type="match status" value="1"/>
</dbReference>
<sequence length="255" mass="28582">MRCRNKNILVLICCLVLLISGCSSAVPQVKSDETVSIDNSISSDKANNVGEINNTEKTSSSTETDNEDSNIDENGLKDFVLKFLSIIKSDDSTAVKKLIDTYGTFSITYFIDQRDPNTVIHVSKDEIRNDLVLVNSQNKVGITLDSMFAGNDELQQNDIPINTSQNLSNISFDVDWKSKDESIITKKIEDIIKTLQKINLINNKNIPQVFVLKDNIYAFAQSSGVLEPEPEFTGDWVIFEKVGNEYYLRAVIQLQ</sequence>
<name>A0A645BH68_9ZZZZ</name>
<organism evidence="2">
    <name type="scientific">bioreactor metagenome</name>
    <dbReference type="NCBI Taxonomy" id="1076179"/>
    <lineage>
        <taxon>unclassified sequences</taxon>
        <taxon>metagenomes</taxon>
        <taxon>ecological metagenomes</taxon>
    </lineage>
</organism>
<reference evidence="2" key="1">
    <citation type="submission" date="2019-08" db="EMBL/GenBank/DDBJ databases">
        <authorList>
            <person name="Kucharzyk K."/>
            <person name="Murdoch R.W."/>
            <person name="Higgins S."/>
            <person name="Loffler F."/>
        </authorList>
    </citation>
    <scope>NUCLEOTIDE SEQUENCE</scope>
</reference>
<accession>A0A645BH68</accession>
<evidence type="ECO:0008006" key="3">
    <source>
        <dbReference type="Google" id="ProtNLM"/>
    </source>
</evidence>
<dbReference type="EMBL" id="VSSQ01018926">
    <property type="protein sequence ID" value="MPM62553.1"/>
    <property type="molecule type" value="Genomic_DNA"/>
</dbReference>
<dbReference type="AlphaFoldDB" id="A0A645BH68"/>
<evidence type="ECO:0000313" key="2">
    <source>
        <dbReference type="EMBL" id="MPM62553.1"/>
    </source>
</evidence>
<feature type="compositionally biased region" description="Low complexity" evidence="1">
    <location>
        <begin position="51"/>
        <end position="63"/>
    </location>
</feature>
<protein>
    <recommendedName>
        <fullName evidence="3">Lipoprotein</fullName>
    </recommendedName>
</protein>
<evidence type="ECO:0000256" key="1">
    <source>
        <dbReference type="SAM" id="MobiDB-lite"/>
    </source>
</evidence>